<keyword evidence="11" id="KW-1133">Transmembrane helix</keyword>
<evidence type="ECO:0000256" key="1">
    <source>
        <dbReference type="ARBA" id="ARBA00022475"/>
    </source>
</evidence>
<feature type="region of interest" description="Disordered" evidence="10">
    <location>
        <begin position="34"/>
        <end position="74"/>
    </location>
</feature>
<evidence type="ECO:0000256" key="7">
    <source>
        <dbReference type="ARBA" id="ARBA00023170"/>
    </source>
</evidence>
<feature type="binding site" evidence="9">
    <location>
        <begin position="209"/>
        <end position="216"/>
    </location>
    <ligand>
        <name>GTP</name>
        <dbReference type="ChEBI" id="CHEBI:37565"/>
    </ligand>
</feature>
<feature type="binding site" evidence="9">
    <location>
        <begin position="292"/>
        <end position="296"/>
    </location>
    <ligand>
        <name>GTP</name>
        <dbReference type="ChEBI" id="CHEBI:37565"/>
    </ligand>
</feature>
<keyword evidence="2 9" id="KW-0963">Cytoplasm</keyword>
<dbReference type="Pfam" id="PF00448">
    <property type="entry name" value="SRP54"/>
    <property type="match status" value="1"/>
</dbReference>
<dbReference type="SUPFAM" id="SSF47364">
    <property type="entry name" value="Domain of the SRP/SRP receptor G-proteins"/>
    <property type="match status" value="1"/>
</dbReference>
<feature type="binding site" evidence="9">
    <location>
        <begin position="354"/>
        <end position="357"/>
    </location>
    <ligand>
        <name>GTP</name>
        <dbReference type="ChEBI" id="CHEBI:37565"/>
    </ligand>
</feature>
<comment type="catalytic activity">
    <reaction evidence="8 9">
        <text>GTP + H2O = GDP + phosphate + H(+)</text>
        <dbReference type="Rhea" id="RHEA:19669"/>
        <dbReference type="ChEBI" id="CHEBI:15377"/>
        <dbReference type="ChEBI" id="CHEBI:15378"/>
        <dbReference type="ChEBI" id="CHEBI:37565"/>
        <dbReference type="ChEBI" id="CHEBI:43474"/>
        <dbReference type="ChEBI" id="CHEBI:58189"/>
        <dbReference type="EC" id="3.6.5.4"/>
    </reaction>
</comment>
<keyword evidence="11" id="KW-0812">Transmembrane</keyword>
<evidence type="ECO:0000256" key="9">
    <source>
        <dbReference type="HAMAP-Rule" id="MF_00920"/>
    </source>
</evidence>
<dbReference type="InterPro" id="IPR027417">
    <property type="entry name" value="P-loop_NTPase"/>
</dbReference>
<comment type="subunit">
    <text evidence="9">Part of the signal recognition particle protein translocation system, which is composed of SRP and FtsY.</text>
</comment>
<name>A0ABX0D8R7_9MICC</name>
<comment type="subcellular location">
    <subcellularLocation>
        <location evidence="9">Cell membrane</location>
        <topology evidence="9">Peripheral membrane protein</topology>
        <orientation evidence="9">Cytoplasmic side</orientation>
    </subcellularLocation>
    <subcellularLocation>
        <location evidence="9">Cytoplasm</location>
    </subcellularLocation>
</comment>
<dbReference type="PANTHER" id="PTHR43134">
    <property type="entry name" value="SIGNAL RECOGNITION PARTICLE RECEPTOR SUBUNIT ALPHA"/>
    <property type="match status" value="1"/>
</dbReference>
<evidence type="ECO:0000256" key="6">
    <source>
        <dbReference type="ARBA" id="ARBA00023136"/>
    </source>
</evidence>
<keyword evidence="5 9" id="KW-0342">GTP-binding</keyword>
<evidence type="ECO:0000256" key="10">
    <source>
        <dbReference type="SAM" id="MobiDB-lite"/>
    </source>
</evidence>
<keyword evidence="4 9" id="KW-0378">Hydrolase</keyword>
<evidence type="ECO:0000256" key="3">
    <source>
        <dbReference type="ARBA" id="ARBA00022741"/>
    </source>
</evidence>
<dbReference type="Proteomes" id="UP000479226">
    <property type="component" value="Unassembled WGS sequence"/>
</dbReference>
<evidence type="ECO:0000256" key="5">
    <source>
        <dbReference type="ARBA" id="ARBA00023134"/>
    </source>
</evidence>
<dbReference type="SMART" id="SM00382">
    <property type="entry name" value="AAA"/>
    <property type="match status" value="1"/>
</dbReference>
<dbReference type="PROSITE" id="PS00300">
    <property type="entry name" value="SRP54"/>
    <property type="match status" value="1"/>
</dbReference>
<protein>
    <recommendedName>
        <fullName evidence="9">Signal recognition particle receptor FtsY</fullName>
        <shortName evidence="9">SRP receptor</shortName>
        <ecNumber evidence="9">3.6.5.4</ecNumber>
    </recommendedName>
</protein>
<dbReference type="InterPro" id="IPR000897">
    <property type="entry name" value="SRP54_GTPase_dom"/>
</dbReference>
<dbReference type="SMART" id="SM00963">
    <property type="entry name" value="SRP54_N"/>
    <property type="match status" value="1"/>
</dbReference>
<evidence type="ECO:0000313" key="14">
    <source>
        <dbReference type="Proteomes" id="UP000479226"/>
    </source>
</evidence>
<dbReference type="InterPro" id="IPR013822">
    <property type="entry name" value="Signal_recog_particl_SRP54_hlx"/>
</dbReference>
<evidence type="ECO:0000259" key="12">
    <source>
        <dbReference type="PROSITE" id="PS00300"/>
    </source>
</evidence>
<evidence type="ECO:0000313" key="13">
    <source>
        <dbReference type="EMBL" id="NGN83041.1"/>
    </source>
</evidence>
<accession>A0ABX0D8R7</accession>
<dbReference type="EC" id="3.6.5.4" evidence="9"/>
<keyword evidence="14" id="KW-1185">Reference proteome</keyword>
<evidence type="ECO:0000256" key="11">
    <source>
        <dbReference type="SAM" id="Phobius"/>
    </source>
</evidence>
<comment type="caution">
    <text evidence="13">The sequence shown here is derived from an EMBL/GenBank/DDBJ whole genome shotgun (WGS) entry which is preliminary data.</text>
</comment>
<gene>
    <name evidence="9 13" type="primary">ftsY</name>
    <name evidence="13" type="ORF">G6N77_06140</name>
</gene>
<organism evidence="13 14">
    <name type="scientific">Arthrobacter silviterrae</name>
    <dbReference type="NCBI Taxonomy" id="2026658"/>
    <lineage>
        <taxon>Bacteria</taxon>
        <taxon>Bacillati</taxon>
        <taxon>Actinomycetota</taxon>
        <taxon>Actinomycetes</taxon>
        <taxon>Micrococcales</taxon>
        <taxon>Micrococcaceae</taxon>
        <taxon>Arthrobacter</taxon>
    </lineage>
</organism>
<keyword evidence="7 9" id="KW-0675">Receptor</keyword>
<reference evidence="13 14" key="1">
    <citation type="submission" date="2020-02" db="EMBL/GenBank/DDBJ databases">
        <title>Genome sequence of the type strain DSM 27180 of Arthrobacter silviterrae.</title>
        <authorList>
            <person name="Gao J."/>
            <person name="Sun J."/>
        </authorList>
    </citation>
    <scope>NUCLEOTIDE SEQUENCE [LARGE SCALE GENOMIC DNA]</scope>
    <source>
        <strain evidence="13 14">DSM 27180</strain>
    </source>
</reference>
<sequence>MNQTLAIILYIVIGLAVVGGLIPVFLKARKNTQNYTGPRDANDPAPVDSAGTGTLLEDRPGAQAPPSGMETSGLEAQGVDTAEPAAPAAPALEKPLPVEGRLVRLRARLSKSNNALGKGLLALLSRDTIDESVWEEVEETLLLADIGTDSTMDLVDTLRERVKVLGVRSPEHVQAMLREELIKLVDPTMDRSLNIGRHDGRPAVLMVVGVNGVGKTTTVGKLARVLVAEDKDVLLGAADTFRAAAAEQLATWGARVGVPTVKSDVDGADPASIAFEAVKAGIEQEVDVVMVDTAGRLQNKVGLMDELGKVKRVIEKQATVDEVLLVLDATTGQNGLSQAKVFSDVVNITGIVLTKLDGTAKGGIVVAIQKTLGVPVKLIGLGEGADDLAPFDAENFVDALLS</sequence>
<keyword evidence="1 9" id="KW-1003">Cell membrane</keyword>
<comment type="function">
    <text evidence="9">Involved in targeting and insertion of nascent membrane proteins into the cytoplasmic membrane. Acts as a receptor for the complex formed by the signal recognition particle (SRP) and the ribosome-nascent chain (RNC).</text>
</comment>
<keyword evidence="3 9" id="KW-0547">Nucleotide-binding</keyword>
<comment type="similarity">
    <text evidence="9">Belongs to the GTP-binding SRP family. FtsY subfamily.</text>
</comment>
<dbReference type="SUPFAM" id="SSF52540">
    <property type="entry name" value="P-loop containing nucleoside triphosphate hydrolases"/>
    <property type="match status" value="1"/>
</dbReference>
<evidence type="ECO:0000256" key="4">
    <source>
        <dbReference type="ARBA" id="ARBA00022801"/>
    </source>
</evidence>
<keyword evidence="6 9" id="KW-0472">Membrane</keyword>
<dbReference type="InterPro" id="IPR042101">
    <property type="entry name" value="SRP54_N_sf"/>
</dbReference>
<evidence type="ECO:0000256" key="8">
    <source>
        <dbReference type="ARBA" id="ARBA00048027"/>
    </source>
</evidence>
<dbReference type="PANTHER" id="PTHR43134:SF1">
    <property type="entry name" value="SIGNAL RECOGNITION PARTICLE RECEPTOR SUBUNIT ALPHA"/>
    <property type="match status" value="1"/>
</dbReference>
<feature type="domain" description="SRP54-type proteins GTP-binding" evidence="12">
    <location>
        <begin position="375"/>
        <end position="388"/>
    </location>
</feature>
<dbReference type="InterPro" id="IPR036225">
    <property type="entry name" value="SRP/SRP_N"/>
</dbReference>
<dbReference type="EMBL" id="JAAKZI010000007">
    <property type="protein sequence ID" value="NGN83041.1"/>
    <property type="molecule type" value="Genomic_DNA"/>
</dbReference>
<evidence type="ECO:0000256" key="2">
    <source>
        <dbReference type="ARBA" id="ARBA00022490"/>
    </source>
</evidence>
<dbReference type="NCBIfam" id="TIGR00064">
    <property type="entry name" value="ftsY"/>
    <property type="match status" value="1"/>
</dbReference>
<feature type="transmembrane region" description="Helical" evidence="11">
    <location>
        <begin position="6"/>
        <end position="26"/>
    </location>
</feature>
<dbReference type="InterPro" id="IPR003593">
    <property type="entry name" value="AAA+_ATPase"/>
</dbReference>
<dbReference type="HAMAP" id="MF_00920">
    <property type="entry name" value="FtsY"/>
    <property type="match status" value="1"/>
</dbReference>
<dbReference type="Pfam" id="PF02881">
    <property type="entry name" value="SRP54_N"/>
    <property type="match status" value="1"/>
</dbReference>
<dbReference type="InterPro" id="IPR004390">
    <property type="entry name" value="SR_rcpt_FtsY"/>
</dbReference>
<proteinExistence type="inferred from homology"/>
<dbReference type="SMART" id="SM00962">
    <property type="entry name" value="SRP54"/>
    <property type="match status" value="1"/>
</dbReference>
<dbReference type="Gene3D" id="1.20.120.140">
    <property type="entry name" value="Signal recognition particle SRP54, nucleotide-binding domain"/>
    <property type="match status" value="1"/>
</dbReference>
<dbReference type="RefSeq" id="WP_165181140.1">
    <property type="nucleotide sequence ID" value="NZ_JAAKZI010000007.1"/>
</dbReference>
<dbReference type="Gene3D" id="3.40.50.300">
    <property type="entry name" value="P-loop containing nucleotide triphosphate hydrolases"/>
    <property type="match status" value="1"/>
</dbReference>